<dbReference type="SUPFAM" id="SSF53720">
    <property type="entry name" value="ALDH-like"/>
    <property type="match status" value="1"/>
</dbReference>
<dbReference type="PANTHER" id="PTHR21256:SF2">
    <property type="entry name" value="HISTIDINE BIOSYNTHESIS TRIFUNCTIONAL PROTEIN"/>
    <property type="match status" value="1"/>
</dbReference>
<name>A0A9X2AC96_9BACL</name>
<dbReference type="PROSITE" id="PS00611">
    <property type="entry name" value="HISOL_DEHYDROGENASE"/>
    <property type="match status" value="1"/>
</dbReference>
<dbReference type="PRINTS" id="PR00083">
    <property type="entry name" value="HOLDHDRGNASE"/>
</dbReference>
<evidence type="ECO:0000256" key="11">
    <source>
        <dbReference type="PIRSR" id="PIRSR000099-2"/>
    </source>
</evidence>
<dbReference type="EC" id="1.1.1.23" evidence="4"/>
<dbReference type="Proteomes" id="UP001139263">
    <property type="component" value="Unassembled WGS sequence"/>
</dbReference>
<evidence type="ECO:0000256" key="10">
    <source>
        <dbReference type="PIRSR" id="PIRSR000099-1"/>
    </source>
</evidence>
<evidence type="ECO:0000256" key="2">
    <source>
        <dbReference type="ARBA" id="ARBA00003850"/>
    </source>
</evidence>
<feature type="active site" description="Proton acceptor" evidence="10">
    <location>
        <position position="333"/>
    </location>
</feature>
<keyword evidence="11" id="KW-0520">NAD</keyword>
<evidence type="ECO:0000256" key="6">
    <source>
        <dbReference type="ARBA" id="ARBA00022833"/>
    </source>
</evidence>
<dbReference type="NCBIfam" id="TIGR00069">
    <property type="entry name" value="hisD"/>
    <property type="match status" value="1"/>
</dbReference>
<keyword evidence="5" id="KW-0479">Metal-binding</keyword>
<dbReference type="AlphaFoldDB" id="A0A9X2AC96"/>
<feature type="binding site" evidence="11">
    <location>
        <position position="217"/>
    </location>
    <ligand>
        <name>NAD(+)</name>
        <dbReference type="ChEBI" id="CHEBI:57540"/>
    </ligand>
</feature>
<evidence type="ECO:0000256" key="12">
    <source>
        <dbReference type="RuleBase" id="RU004175"/>
    </source>
</evidence>
<comment type="function">
    <text evidence="2">Catalyzes the sequential NAD-dependent oxidations of L-histidinol to L-histidinaldehyde and then to L-histidine.</text>
</comment>
<gene>
    <name evidence="13" type="primary">hisD</name>
    <name evidence="13" type="ORF">MM817_02185</name>
</gene>
<dbReference type="GO" id="GO:0046872">
    <property type="term" value="F:metal ion binding"/>
    <property type="evidence" value="ECO:0007669"/>
    <property type="project" value="UniProtKB-KW"/>
</dbReference>
<sequence length="439" mass="47346">MMEVNRINWSTADEETKKRILTRASMDISDQIPVVSEICANVSARGDQAVLEYTKQFDGVNLTAIEMRVTPEEYALGKAQVDPEVAAALRYAAKNIRAFHEAQKPQPMWMMEVDDGILAGEKVTPITDVALYVPRGKGSFPSVLLMLGTPAVVAGVERIVVLTPPNPEGKVDPAILFVADLLGITEMYKVGGAQAVAAAAYGTETIPKCAKILGPGNPYVTAAKRLLMGVIDPGIPAGPSEAIIVADGLATPYKVALDLLIEAEHGPDSASLLVTDSESLADAVLHDLEQLIATIKNPMRRAYVLEVLRRYGGIIVTKSVSDSIAFVNEYAPEHLEVMIQDPFSYLQSIVNAGEILLGEHTPITLCNFLLGPNAILPTGRHARTVSSVSLHDFLKRSSIGYVTEKALQRMAPYAVAMADVEGFETHGDAIRKRFINKSS</sequence>
<keyword evidence="6" id="KW-0862">Zinc</keyword>
<feature type="binding site" evidence="11">
    <location>
        <position position="194"/>
    </location>
    <ligand>
        <name>NAD(+)</name>
        <dbReference type="ChEBI" id="CHEBI:57540"/>
    </ligand>
</feature>
<dbReference type="GO" id="GO:0005829">
    <property type="term" value="C:cytosol"/>
    <property type="evidence" value="ECO:0007669"/>
    <property type="project" value="TreeGrafter"/>
</dbReference>
<evidence type="ECO:0000256" key="4">
    <source>
        <dbReference type="ARBA" id="ARBA00012965"/>
    </source>
</evidence>
<organism evidence="13 14">
    <name type="scientific">Sulfoacidibacillus ferrooxidans</name>
    <dbReference type="NCBI Taxonomy" id="2005001"/>
    <lineage>
        <taxon>Bacteria</taxon>
        <taxon>Bacillati</taxon>
        <taxon>Bacillota</taxon>
        <taxon>Bacilli</taxon>
        <taxon>Bacillales</taxon>
        <taxon>Alicyclobacillaceae</taxon>
        <taxon>Sulfoacidibacillus</taxon>
    </lineage>
</organism>
<accession>A0A9X2AC96</accession>
<evidence type="ECO:0000256" key="3">
    <source>
        <dbReference type="ARBA" id="ARBA00010178"/>
    </source>
</evidence>
<dbReference type="InterPro" id="IPR012131">
    <property type="entry name" value="Hstdl_DH"/>
</dbReference>
<keyword evidence="7 9" id="KW-0560">Oxidoreductase</keyword>
<dbReference type="FunFam" id="3.40.50.1980:FF:000001">
    <property type="entry name" value="Histidinol dehydrogenase"/>
    <property type="match status" value="1"/>
</dbReference>
<feature type="active site" description="Proton acceptor" evidence="10">
    <location>
        <position position="334"/>
    </location>
</feature>
<dbReference type="Gene3D" id="1.20.5.1300">
    <property type="match status" value="1"/>
</dbReference>
<evidence type="ECO:0000256" key="8">
    <source>
        <dbReference type="ARBA" id="ARBA00049489"/>
    </source>
</evidence>
<dbReference type="GO" id="GO:0051287">
    <property type="term" value="F:NAD binding"/>
    <property type="evidence" value="ECO:0007669"/>
    <property type="project" value="InterPro"/>
</dbReference>
<dbReference type="InterPro" id="IPR016161">
    <property type="entry name" value="Ald_DH/histidinol_DH"/>
</dbReference>
<dbReference type="GO" id="GO:0004399">
    <property type="term" value="F:histidinol dehydrogenase activity"/>
    <property type="evidence" value="ECO:0007669"/>
    <property type="project" value="UniProtKB-EC"/>
</dbReference>
<dbReference type="PANTHER" id="PTHR21256">
    <property type="entry name" value="HISTIDINOL DEHYDROGENASE HDH"/>
    <property type="match status" value="1"/>
</dbReference>
<evidence type="ECO:0000256" key="5">
    <source>
        <dbReference type="ARBA" id="ARBA00022723"/>
    </source>
</evidence>
<dbReference type="Gene3D" id="3.40.50.1980">
    <property type="entry name" value="Nitrogenase molybdenum iron protein domain"/>
    <property type="match status" value="2"/>
</dbReference>
<comment type="catalytic activity">
    <reaction evidence="8">
        <text>L-histidinol + 2 NAD(+) + H2O = L-histidine + 2 NADH + 3 H(+)</text>
        <dbReference type="Rhea" id="RHEA:20641"/>
        <dbReference type="ChEBI" id="CHEBI:15377"/>
        <dbReference type="ChEBI" id="CHEBI:15378"/>
        <dbReference type="ChEBI" id="CHEBI:57540"/>
        <dbReference type="ChEBI" id="CHEBI:57595"/>
        <dbReference type="ChEBI" id="CHEBI:57699"/>
        <dbReference type="ChEBI" id="CHEBI:57945"/>
        <dbReference type="EC" id="1.1.1.23"/>
    </reaction>
</comment>
<dbReference type="GO" id="GO:0000105">
    <property type="term" value="P:L-histidine biosynthetic process"/>
    <property type="evidence" value="ECO:0007669"/>
    <property type="project" value="InterPro"/>
</dbReference>
<dbReference type="PIRSF" id="PIRSF000099">
    <property type="entry name" value="Histidinol_dh"/>
    <property type="match status" value="1"/>
</dbReference>
<reference evidence="13" key="1">
    <citation type="submission" date="2022-03" db="EMBL/GenBank/DDBJ databases">
        <title>Draft Genome Sequence of Firmicute Strain S0AB, a Heterotrophic Iron/Sulfur-Oxidizing Extreme Acidophile.</title>
        <authorList>
            <person name="Vergara E."/>
            <person name="Pakostova E."/>
            <person name="Johnson D.B."/>
            <person name="Holmes D.S."/>
        </authorList>
    </citation>
    <scope>NUCLEOTIDE SEQUENCE</scope>
    <source>
        <strain evidence="13">S0AB</strain>
    </source>
</reference>
<dbReference type="RefSeq" id="WP_241714820.1">
    <property type="nucleotide sequence ID" value="NZ_JALBUF010000007.1"/>
</dbReference>
<feature type="binding site" evidence="11">
    <location>
        <position position="132"/>
    </location>
    <ligand>
        <name>NAD(+)</name>
        <dbReference type="ChEBI" id="CHEBI:57540"/>
    </ligand>
</feature>
<dbReference type="InterPro" id="IPR022695">
    <property type="entry name" value="Histidinol_DH_monofunct"/>
</dbReference>
<dbReference type="InterPro" id="IPR001692">
    <property type="entry name" value="Histidinol_DH_CS"/>
</dbReference>
<comment type="similarity">
    <text evidence="3 9 12">Belongs to the histidinol dehydrogenase family.</text>
</comment>
<comment type="caution">
    <text evidence="13">The sequence shown here is derived from an EMBL/GenBank/DDBJ whole genome shotgun (WGS) entry which is preliminary data.</text>
</comment>
<evidence type="ECO:0000256" key="9">
    <source>
        <dbReference type="PIRNR" id="PIRNR000099"/>
    </source>
</evidence>
<evidence type="ECO:0000256" key="7">
    <source>
        <dbReference type="ARBA" id="ARBA00023002"/>
    </source>
</evidence>
<dbReference type="EMBL" id="JALBUF010000007">
    <property type="protein sequence ID" value="MCI0183893.1"/>
    <property type="molecule type" value="Genomic_DNA"/>
</dbReference>
<keyword evidence="14" id="KW-1185">Reference proteome</keyword>
<comment type="cofactor">
    <cofactor evidence="1">
        <name>Zn(2+)</name>
        <dbReference type="ChEBI" id="CHEBI:29105"/>
    </cofactor>
</comment>
<dbReference type="CDD" id="cd06572">
    <property type="entry name" value="Histidinol_dh"/>
    <property type="match status" value="1"/>
</dbReference>
<evidence type="ECO:0000256" key="1">
    <source>
        <dbReference type="ARBA" id="ARBA00001947"/>
    </source>
</evidence>
<proteinExistence type="inferred from homology"/>
<evidence type="ECO:0000313" key="14">
    <source>
        <dbReference type="Proteomes" id="UP001139263"/>
    </source>
</evidence>
<dbReference type="Pfam" id="PF00815">
    <property type="entry name" value="Histidinol_dh"/>
    <property type="match status" value="1"/>
</dbReference>
<protein>
    <recommendedName>
        <fullName evidence="4">histidinol dehydrogenase</fullName>
        <ecNumber evidence="4">1.1.1.23</ecNumber>
    </recommendedName>
</protein>
<evidence type="ECO:0000313" key="13">
    <source>
        <dbReference type="EMBL" id="MCI0183893.1"/>
    </source>
</evidence>